<feature type="domain" description="R3H-associated N-terminal" evidence="1">
    <location>
        <begin position="30"/>
        <end position="150"/>
    </location>
</feature>
<reference evidence="2" key="2">
    <citation type="journal article" date="2023" name="Int. J. Mol. Sci.">
        <title>De Novo Assembly and Annotation of 11 Diverse Shrub Willow (Salix) Genomes Reveals Novel Gene Organization in Sex-Linked Regions.</title>
        <authorList>
            <person name="Hyden B."/>
            <person name="Feng K."/>
            <person name="Yates T.B."/>
            <person name="Jawdy S."/>
            <person name="Cereghino C."/>
            <person name="Smart L.B."/>
            <person name="Muchero W."/>
        </authorList>
    </citation>
    <scope>NUCLEOTIDE SEQUENCE</scope>
    <source>
        <tissue evidence="2">Shoot tip</tissue>
    </source>
</reference>
<proteinExistence type="predicted"/>
<name>A0A9Q0W7X6_9ROSI</name>
<organism evidence="2 3">
    <name type="scientific">Salix koriyanagi</name>
    <dbReference type="NCBI Taxonomy" id="2511006"/>
    <lineage>
        <taxon>Eukaryota</taxon>
        <taxon>Viridiplantae</taxon>
        <taxon>Streptophyta</taxon>
        <taxon>Embryophyta</taxon>
        <taxon>Tracheophyta</taxon>
        <taxon>Spermatophyta</taxon>
        <taxon>Magnoliopsida</taxon>
        <taxon>eudicotyledons</taxon>
        <taxon>Gunneridae</taxon>
        <taxon>Pentapetalae</taxon>
        <taxon>rosids</taxon>
        <taxon>fabids</taxon>
        <taxon>Malpighiales</taxon>
        <taxon>Salicaceae</taxon>
        <taxon>Saliceae</taxon>
        <taxon>Salix</taxon>
    </lineage>
</organism>
<dbReference type="InterPro" id="IPR025952">
    <property type="entry name" value="R3H-assoc_dom"/>
</dbReference>
<dbReference type="Proteomes" id="UP001151752">
    <property type="component" value="Chromosome 19"/>
</dbReference>
<evidence type="ECO:0000313" key="2">
    <source>
        <dbReference type="EMBL" id="KAJ6762364.1"/>
    </source>
</evidence>
<evidence type="ECO:0000259" key="1">
    <source>
        <dbReference type="Pfam" id="PF13902"/>
    </source>
</evidence>
<protein>
    <submittedName>
        <fullName evidence="2">R3H DOMAIN-CONTAINING PROTEIN 4</fullName>
    </submittedName>
</protein>
<dbReference type="PANTHER" id="PTHR32019">
    <property type="entry name" value="R3H DOMAIN-CONTAINING PROTEIN 4"/>
    <property type="match status" value="1"/>
</dbReference>
<dbReference type="AlphaFoldDB" id="A0A9Q0W7X6"/>
<sequence length="185" mass="21244">MATLEVLQMVEEGLLSSPPKAENELPRGLSIEKKIDFLESLAGKVSNRRSRRWLNDRLLMELVPRLDAEEIRGLFAPPPWGDDVPLSPFCMTNMGEWDNFRTIDMDKQANIIDRLNRRSAKKQGHVDADKMAVLNAWRRIDCRTRDALRRSFLVELIESYEACIRVFIQEGGDEVLSFQGPRSLS</sequence>
<dbReference type="EMBL" id="JAPFFM010000005">
    <property type="protein sequence ID" value="KAJ6762364.1"/>
    <property type="molecule type" value="Genomic_DNA"/>
</dbReference>
<reference evidence="2" key="1">
    <citation type="submission" date="2022-11" db="EMBL/GenBank/DDBJ databases">
        <authorList>
            <person name="Hyden B.L."/>
            <person name="Feng K."/>
            <person name="Yates T."/>
            <person name="Jawdy S."/>
            <person name="Smart L.B."/>
            <person name="Muchero W."/>
        </authorList>
    </citation>
    <scope>NUCLEOTIDE SEQUENCE</scope>
    <source>
        <tissue evidence="2">Shoot tip</tissue>
    </source>
</reference>
<accession>A0A9Q0W7X6</accession>
<dbReference type="InterPro" id="IPR039629">
    <property type="entry name" value="R3HDM4"/>
</dbReference>
<keyword evidence="3" id="KW-1185">Reference proteome</keyword>
<dbReference type="Pfam" id="PF13902">
    <property type="entry name" value="R3H-assoc"/>
    <property type="match status" value="1"/>
</dbReference>
<comment type="caution">
    <text evidence="2">The sequence shown here is derived from an EMBL/GenBank/DDBJ whole genome shotgun (WGS) entry which is preliminary data.</text>
</comment>
<evidence type="ECO:0000313" key="3">
    <source>
        <dbReference type="Proteomes" id="UP001151752"/>
    </source>
</evidence>
<gene>
    <name evidence="2" type="ORF">OIU74_024964</name>
</gene>
<dbReference type="PANTHER" id="PTHR32019:SF2">
    <property type="entry name" value="R3H DOMAIN-CONTAINING PROTEIN 4"/>
    <property type="match status" value="1"/>
</dbReference>